<dbReference type="Gene3D" id="1.10.30.20">
    <property type="entry name" value="Bacterial XPD DNA helicase, FeS cluster domain"/>
    <property type="match status" value="1"/>
</dbReference>
<name>A0ABV3U032_9GAMM</name>
<dbReference type="Pfam" id="PF06733">
    <property type="entry name" value="DEAD_2"/>
    <property type="match status" value="1"/>
</dbReference>
<reference evidence="12 13" key="1">
    <citation type="journal article" date="2011" name="Int. J. Syst. Evol. Microbiol.">
        <title>Zhongshania antarctica gen. nov., sp. nov. and Zhongshania guokunii sp. nov., gammaproteobacteria respectively isolated from coastal attached (fast) ice and surface seawater of the Antarctic.</title>
        <authorList>
            <person name="Li H.J."/>
            <person name="Zhang X.Y."/>
            <person name="Chen C.X."/>
            <person name="Zhang Y.J."/>
            <person name="Gao Z.M."/>
            <person name="Yu Y."/>
            <person name="Chen X.L."/>
            <person name="Chen B."/>
            <person name="Zhang Y.Z."/>
        </authorList>
    </citation>
    <scope>NUCLEOTIDE SEQUENCE [LARGE SCALE GENOMIC DNA]</scope>
    <source>
        <strain evidence="12 13">R06B22</strain>
    </source>
</reference>
<dbReference type="InterPro" id="IPR010614">
    <property type="entry name" value="RAD3-like_helicase_DEAD"/>
</dbReference>
<dbReference type="InterPro" id="IPR014013">
    <property type="entry name" value="Helic_SF1/SF2_ATP-bd_DinG/Rad3"/>
</dbReference>
<dbReference type="RefSeq" id="WP_368376832.1">
    <property type="nucleotide sequence ID" value="NZ_JBFRYB010000001.1"/>
</dbReference>
<dbReference type="PANTHER" id="PTHR11472">
    <property type="entry name" value="DNA REPAIR DEAD HELICASE RAD3/XP-D SUBFAMILY MEMBER"/>
    <property type="match status" value="1"/>
</dbReference>
<evidence type="ECO:0000256" key="1">
    <source>
        <dbReference type="ARBA" id="ARBA00022723"/>
    </source>
</evidence>
<evidence type="ECO:0000259" key="11">
    <source>
        <dbReference type="PROSITE" id="PS51193"/>
    </source>
</evidence>
<comment type="similarity">
    <text evidence="10">Belongs to the helicase family. DinG subfamily.</text>
</comment>
<organism evidence="12 13">
    <name type="scientific">Zhongshania arctica</name>
    <dbReference type="NCBI Taxonomy" id="3238302"/>
    <lineage>
        <taxon>Bacteria</taxon>
        <taxon>Pseudomonadati</taxon>
        <taxon>Pseudomonadota</taxon>
        <taxon>Gammaproteobacteria</taxon>
        <taxon>Cellvibrionales</taxon>
        <taxon>Spongiibacteraceae</taxon>
        <taxon>Zhongshania</taxon>
    </lineage>
</organism>
<dbReference type="Gene3D" id="1.10.275.40">
    <property type="match status" value="1"/>
</dbReference>
<evidence type="ECO:0000256" key="8">
    <source>
        <dbReference type="ARBA" id="ARBA00023125"/>
    </source>
</evidence>
<evidence type="ECO:0000256" key="9">
    <source>
        <dbReference type="ARBA" id="ARBA00023235"/>
    </source>
</evidence>
<dbReference type="InterPro" id="IPR042493">
    <property type="entry name" value="XPD_DNA_FeS"/>
</dbReference>
<keyword evidence="5" id="KW-0067">ATP-binding</keyword>
<feature type="domain" description="Helicase ATP-binding" evidence="11">
    <location>
        <begin position="174"/>
        <end position="436"/>
    </location>
</feature>
<dbReference type="SMART" id="SM00491">
    <property type="entry name" value="HELICc2"/>
    <property type="match status" value="1"/>
</dbReference>
<accession>A0ABV3U032</accession>
<dbReference type="PROSITE" id="PS51193">
    <property type="entry name" value="HELICASE_ATP_BIND_2"/>
    <property type="match status" value="1"/>
</dbReference>
<evidence type="ECO:0000256" key="6">
    <source>
        <dbReference type="ARBA" id="ARBA00023004"/>
    </source>
</evidence>
<gene>
    <name evidence="12" type="ORF">AB4875_14800</name>
</gene>
<sequence length="767" mass="86629">MKHISVRSLCEFAARTGSLEFRYTPAPSAEEGVIGHMTVQQRRPDPYVAEYALKGLCENVEVSGRVDGYYAHQQDCFLEEIKTHRGHVDRIGPGRRALHWAQLKVYGALLCHRDTRDAITLRLTYFEVRDETETTDDRTFSADTLWDYLSALCKRYLLWAEKEAQHRQQRDLALTTLEFPHDNYRTGQRDLSETVYKAAKSQRPLLLQAPTGIGKTVGVLFPAMRAMPDANLDRLFFLTCRNTGRKLGLEGLRVILAKRSTSIPIRILELSSREAACDHPDKACHGDSCPLAKGFFDRLDGARQEAVEMGFLDHQTLREIAGRHAICRYFLAQEMARWSDIVVGDVNHYYDHFALLYSLTLQNEWRVMPLVDEAHNLIDRARGMYSIALSEAEMLYTMSKAPAPLLKPLSDLESAWSDMIKPFLEADISADGEQKRRYFLPSVPEDLNNALYSLIAAITDYLSDHPTAADVQHVLFTALGFLRLAEKFGEHSLCTLEYSLASSGGRVKAGSANLSIDNLIPADHLKDRFTDACSTVLFSATLSPPGYHCDLLGMPENTVFKDIDSPFHKDQIDLRIITNISTRQSQRQNSLSPISERIGKQFHTAPGNYLVYLSSFEYLNAIHDCFTKQHAHIITFRQRPGMTPDAREQFIVDVSDNTPSVGFAVLGGVFSEGIDLPGDKLIGVFVATLGLPPHDDLHEVLRERLQQRYGDGYGYTYLYPGLQKVIQAAGRLIRTPQDRGVIELIDDRYRKPALKQLLPKWWGQSDD</sequence>
<evidence type="ECO:0000256" key="10">
    <source>
        <dbReference type="ARBA" id="ARBA00038058"/>
    </source>
</evidence>
<dbReference type="InterPro" id="IPR045028">
    <property type="entry name" value="DinG/Rad3-like"/>
</dbReference>
<evidence type="ECO:0000313" key="13">
    <source>
        <dbReference type="Proteomes" id="UP001557484"/>
    </source>
</evidence>
<keyword evidence="7" id="KW-0411">Iron-sulfur</keyword>
<dbReference type="GO" id="GO:0003678">
    <property type="term" value="F:DNA helicase activity"/>
    <property type="evidence" value="ECO:0007669"/>
    <property type="project" value="UniProtKB-EC"/>
</dbReference>
<keyword evidence="9" id="KW-0413">Isomerase</keyword>
<dbReference type="InterPro" id="IPR006555">
    <property type="entry name" value="ATP-dep_Helicase_C"/>
</dbReference>
<evidence type="ECO:0000256" key="2">
    <source>
        <dbReference type="ARBA" id="ARBA00022741"/>
    </source>
</evidence>
<evidence type="ECO:0000256" key="4">
    <source>
        <dbReference type="ARBA" id="ARBA00022806"/>
    </source>
</evidence>
<dbReference type="Pfam" id="PF13307">
    <property type="entry name" value="Helicase_C_2"/>
    <property type="match status" value="1"/>
</dbReference>
<keyword evidence="13" id="KW-1185">Reference proteome</keyword>
<dbReference type="EC" id="3.6.4.12" evidence="12"/>
<dbReference type="SUPFAM" id="SSF52540">
    <property type="entry name" value="P-loop containing nucleoside triphosphate hydrolases"/>
    <property type="match status" value="1"/>
</dbReference>
<dbReference type="EMBL" id="JBFRYB010000001">
    <property type="protein sequence ID" value="MEX1666762.1"/>
    <property type="molecule type" value="Genomic_DNA"/>
</dbReference>
<protein>
    <submittedName>
        <fullName evidence="12">ATP-dependent DNA helicase</fullName>
        <ecNumber evidence="12">3.6.4.12</ecNumber>
    </submittedName>
</protein>
<keyword evidence="6" id="KW-0408">Iron</keyword>
<evidence type="ECO:0000313" key="12">
    <source>
        <dbReference type="EMBL" id="MEX1666762.1"/>
    </source>
</evidence>
<keyword evidence="3 12" id="KW-0378">Hydrolase</keyword>
<dbReference type="Proteomes" id="UP001557484">
    <property type="component" value="Unassembled WGS sequence"/>
</dbReference>
<keyword evidence="2" id="KW-0547">Nucleotide-binding</keyword>
<comment type="caution">
    <text evidence="12">The sequence shown here is derived from an EMBL/GenBank/DDBJ whole genome shotgun (WGS) entry which is preliminary data.</text>
</comment>
<proteinExistence type="inferred from homology"/>
<evidence type="ECO:0000256" key="5">
    <source>
        <dbReference type="ARBA" id="ARBA00022840"/>
    </source>
</evidence>
<dbReference type="GO" id="GO:0016787">
    <property type="term" value="F:hydrolase activity"/>
    <property type="evidence" value="ECO:0007669"/>
    <property type="project" value="UniProtKB-KW"/>
</dbReference>
<dbReference type="PANTHER" id="PTHR11472:SF34">
    <property type="entry name" value="REGULATOR OF TELOMERE ELONGATION HELICASE 1"/>
    <property type="match status" value="1"/>
</dbReference>
<keyword evidence="4 12" id="KW-0347">Helicase</keyword>
<keyword evidence="1" id="KW-0479">Metal-binding</keyword>
<keyword evidence="8" id="KW-0238">DNA-binding</keyword>
<evidence type="ECO:0000256" key="3">
    <source>
        <dbReference type="ARBA" id="ARBA00022801"/>
    </source>
</evidence>
<dbReference type="Gene3D" id="3.40.50.300">
    <property type="entry name" value="P-loop containing nucleotide triphosphate hydrolases"/>
    <property type="match status" value="2"/>
</dbReference>
<evidence type="ECO:0000256" key="7">
    <source>
        <dbReference type="ARBA" id="ARBA00023014"/>
    </source>
</evidence>
<dbReference type="InterPro" id="IPR027417">
    <property type="entry name" value="P-loop_NTPase"/>
</dbReference>